<organism evidence="1 2">
    <name type="scientific">Septoria linicola</name>
    <dbReference type="NCBI Taxonomy" id="215465"/>
    <lineage>
        <taxon>Eukaryota</taxon>
        <taxon>Fungi</taxon>
        <taxon>Dikarya</taxon>
        <taxon>Ascomycota</taxon>
        <taxon>Pezizomycotina</taxon>
        <taxon>Dothideomycetes</taxon>
        <taxon>Dothideomycetidae</taxon>
        <taxon>Mycosphaerellales</taxon>
        <taxon>Mycosphaerellaceae</taxon>
        <taxon>Septoria</taxon>
    </lineage>
</organism>
<dbReference type="Proteomes" id="UP001056384">
    <property type="component" value="Chromosome 1"/>
</dbReference>
<keyword evidence="2" id="KW-1185">Reference proteome</keyword>
<protein>
    <submittedName>
        <fullName evidence="1">Uncharacterized protein</fullName>
    </submittedName>
</protein>
<dbReference type="OrthoDB" id="3643156at2759"/>
<evidence type="ECO:0000313" key="1">
    <source>
        <dbReference type="EMBL" id="USW46877.1"/>
    </source>
</evidence>
<dbReference type="EMBL" id="CP099418">
    <property type="protein sequence ID" value="USW46877.1"/>
    <property type="molecule type" value="Genomic_DNA"/>
</dbReference>
<proteinExistence type="predicted"/>
<name>A0A9Q9EEU1_9PEZI</name>
<dbReference type="AlphaFoldDB" id="A0A9Q9EEU1"/>
<gene>
    <name evidence="1" type="ORF">Slin15195_G001960</name>
</gene>
<sequence length="143" mass="16512">MVGYYADALEATETSPTALAYGVTPYPYMDHQLGESMRHRNPDEAFYWEQVRRLLSTPLLGHVWRPTKVILYGDRSNNTRLREVVTDVLQAFLPEDRQPQWISDEVDPVFAGAMGAAEFAKRKRFWEATESTLESDLPRKFDL</sequence>
<reference evidence="1" key="1">
    <citation type="submission" date="2022-06" db="EMBL/GenBank/DDBJ databases">
        <title>Complete genome sequences of two strains of the flax pathogen Septoria linicola.</title>
        <authorList>
            <person name="Lapalu N."/>
            <person name="Simon A."/>
            <person name="Demenou B."/>
            <person name="Paumier D."/>
            <person name="Guillot M.-P."/>
            <person name="Gout L."/>
            <person name="Valade R."/>
        </authorList>
    </citation>
    <scope>NUCLEOTIDE SEQUENCE</scope>
    <source>
        <strain evidence="1">SE15195</strain>
    </source>
</reference>
<accession>A0A9Q9EEU1</accession>
<evidence type="ECO:0000313" key="2">
    <source>
        <dbReference type="Proteomes" id="UP001056384"/>
    </source>
</evidence>